<dbReference type="eggNOG" id="ENOG5032W7J">
    <property type="taxonomic scope" value="Bacteria"/>
</dbReference>
<keyword evidence="4" id="KW-1185">Reference proteome</keyword>
<evidence type="ECO:0000256" key="1">
    <source>
        <dbReference type="SAM" id="MobiDB-lite"/>
    </source>
</evidence>
<evidence type="ECO:0000313" key="4">
    <source>
        <dbReference type="Proteomes" id="UP000019063"/>
    </source>
</evidence>
<protein>
    <submittedName>
        <fullName evidence="3">Uncharacterized protein</fullName>
    </submittedName>
</protein>
<feature type="compositionally biased region" description="Basic and acidic residues" evidence="1">
    <location>
        <begin position="16"/>
        <end position="26"/>
    </location>
</feature>
<keyword evidence="2" id="KW-0472">Membrane</keyword>
<dbReference type="EMBL" id="AQQW01000001">
    <property type="protein sequence ID" value="ETW14659.1"/>
    <property type="molecule type" value="Genomic_DNA"/>
</dbReference>
<dbReference type="AlphaFoldDB" id="W4HPN1"/>
<evidence type="ECO:0000313" key="3">
    <source>
        <dbReference type="EMBL" id="ETW14659.1"/>
    </source>
</evidence>
<dbReference type="Proteomes" id="UP000019063">
    <property type="component" value="Unassembled WGS sequence"/>
</dbReference>
<keyword evidence="2" id="KW-0812">Transmembrane</keyword>
<gene>
    <name evidence="3" type="ORF">ATO8_02090</name>
</gene>
<dbReference type="RefSeq" id="WP_043841587.1">
    <property type="nucleotide sequence ID" value="NZ_AQQW01000001.1"/>
</dbReference>
<keyword evidence="2" id="KW-1133">Transmembrane helix</keyword>
<feature type="transmembrane region" description="Helical" evidence="2">
    <location>
        <begin position="114"/>
        <end position="132"/>
    </location>
</feature>
<sequence length="172" mass="18154">MRYTIRKQTQTDFEDRVRRLDPDFARHGHRPAGAGTKARPSPVVGSLLGFGWVYVAASVARNREYLQDSLGQGSLSAQSQTLVMAGLAAMLVLSALAILVHLGRVLLRGRGRRGNSGAILTGAAAALTLAYTPPSVMEVGLGLLDPHASALLQTASATVGVDFENVAFVSSR</sequence>
<reference evidence="3 4" key="1">
    <citation type="journal article" date="2014" name="Antonie Van Leeuwenhoek">
        <title>Roseivivax atlanticus sp. nov., isolated from surface seawater of the Atlantic Ocean.</title>
        <authorList>
            <person name="Li G."/>
            <person name="Lai Q."/>
            <person name="Liu X."/>
            <person name="Sun F."/>
            <person name="Shao Z."/>
        </authorList>
    </citation>
    <scope>NUCLEOTIDE SEQUENCE [LARGE SCALE GENOMIC DNA]</scope>
    <source>
        <strain evidence="3 4">22II-s10s</strain>
    </source>
</reference>
<organism evidence="3 4">
    <name type="scientific">Roseivivax marinus</name>
    <dbReference type="NCBI Taxonomy" id="1379903"/>
    <lineage>
        <taxon>Bacteria</taxon>
        <taxon>Pseudomonadati</taxon>
        <taxon>Pseudomonadota</taxon>
        <taxon>Alphaproteobacteria</taxon>
        <taxon>Rhodobacterales</taxon>
        <taxon>Roseobacteraceae</taxon>
        <taxon>Roseivivax</taxon>
    </lineage>
</organism>
<comment type="caution">
    <text evidence="3">The sequence shown here is derived from an EMBL/GenBank/DDBJ whole genome shotgun (WGS) entry which is preliminary data.</text>
</comment>
<accession>W4HPN1</accession>
<feature type="transmembrane region" description="Helical" evidence="2">
    <location>
        <begin position="81"/>
        <end position="102"/>
    </location>
</feature>
<feature type="region of interest" description="Disordered" evidence="1">
    <location>
        <begin position="16"/>
        <end position="39"/>
    </location>
</feature>
<feature type="transmembrane region" description="Helical" evidence="2">
    <location>
        <begin position="43"/>
        <end position="61"/>
    </location>
</feature>
<proteinExistence type="predicted"/>
<name>W4HPN1_9RHOB</name>
<evidence type="ECO:0000256" key="2">
    <source>
        <dbReference type="SAM" id="Phobius"/>
    </source>
</evidence>